<organism evidence="1 2">
    <name type="scientific">Pseudoduganella aquatica</name>
    <dbReference type="NCBI Taxonomy" id="2660641"/>
    <lineage>
        <taxon>Bacteria</taxon>
        <taxon>Pseudomonadati</taxon>
        <taxon>Pseudomonadota</taxon>
        <taxon>Betaproteobacteria</taxon>
        <taxon>Burkholderiales</taxon>
        <taxon>Oxalobacteraceae</taxon>
        <taxon>Telluria group</taxon>
        <taxon>Pseudoduganella</taxon>
    </lineage>
</organism>
<dbReference type="AlphaFoldDB" id="A0A7X4HIZ1"/>
<name>A0A7X4HIZ1_9BURK</name>
<sequence>MNKLIDFAELEAAGLLPEPPAAVHSLLPLCRDGADLPALAAVIARQPR</sequence>
<gene>
    <name evidence="1" type="ORF">GTP77_29365</name>
</gene>
<protein>
    <submittedName>
        <fullName evidence="1">Uncharacterized protein</fullName>
    </submittedName>
</protein>
<evidence type="ECO:0000313" key="2">
    <source>
        <dbReference type="Proteomes" id="UP000450676"/>
    </source>
</evidence>
<comment type="caution">
    <text evidence="1">The sequence shown here is derived from an EMBL/GenBank/DDBJ whole genome shotgun (WGS) entry which is preliminary data.</text>
</comment>
<dbReference type="EMBL" id="WWCU01000080">
    <property type="protein sequence ID" value="MYN11422.1"/>
    <property type="molecule type" value="Genomic_DNA"/>
</dbReference>
<proteinExistence type="predicted"/>
<dbReference type="Proteomes" id="UP000450676">
    <property type="component" value="Unassembled WGS sequence"/>
</dbReference>
<evidence type="ECO:0000313" key="1">
    <source>
        <dbReference type="EMBL" id="MYN11422.1"/>
    </source>
</evidence>
<feature type="non-terminal residue" evidence="1">
    <location>
        <position position="48"/>
    </location>
</feature>
<reference evidence="1 2" key="1">
    <citation type="submission" date="2019-12" db="EMBL/GenBank/DDBJ databases">
        <title>Novel species isolated from a subtropical stream in China.</title>
        <authorList>
            <person name="Lu H."/>
        </authorList>
    </citation>
    <scope>NUCLEOTIDE SEQUENCE [LARGE SCALE GENOMIC DNA]</scope>
    <source>
        <strain evidence="1 2">FT127W</strain>
    </source>
</reference>
<accession>A0A7X4HIZ1</accession>
<keyword evidence="2" id="KW-1185">Reference proteome</keyword>